<keyword evidence="1" id="KW-0472">Membrane</keyword>
<keyword evidence="3" id="KW-1185">Reference proteome</keyword>
<sequence length="133" mass="14588">MSVENQHISEQDIGLVSSIGSVEIDWPRTIGYYGGIGLAVALELIDLPLAIFIGAIPFFKMLNRPQASRPTRFMSQLLEGAAKPVGGDAEATLQLLTDDGAHPRHPTILQEARQLANRRWEQSKALPTRQTIS</sequence>
<gene>
    <name evidence="2" type="ORF">KSZ_35950</name>
</gene>
<name>A0ABQ3VHC5_9CHLR</name>
<dbReference type="Proteomes" id="UP000635565">
    <property type="component" value="Unassembled WGS sequence"/>
</dbReference>
<evidence type="ECO:0000313" key="3">
    <source>
        <dbReference type="Proteomes" id="UP000635565"/>
    </source>
</evidence>
<dbReference type="RefSeq" id="WP_201363228.1">
    <property type="nucleotide sequence ID" value="NZ_BNJJ01000009.1"/>
</dbReference>
<feature type="transmembrane region" description="Helical" evidence="1">
    <location>
        <begin position="30"/>
        <end position="59"/>
    </location>
</feature>
<protein>
    <submittedName>
        <fullName evidence="2">Uncharacterized protein</fullName>
    </submittedName>
</protein>
<evidence type="ECO:0000313" key="2">
    <source>
        <dbReference type="EMBL" id="GHO85589.1"/>
    </source>
</evidence>
<organism evidence="2 3">
    <name type="scientific">Dictyobacter formicarum</name>
    <dbReference type="NCBI Taxonomy" id="2778368"/>
    <lineage>
        <taxon>Bacteria</taxon>
        <taxon>Bacillati</taxon>
        <taxon>Chloroflexota</taxon>
        <taxon>Ktedonobacteria</taxon>
        <taxon>Ktedonobacterales</taxon>
        <taxon>Dictyobacteraceae</taxon>
        <taxon>Dictyobacter</taxon>
    </lineage>
</organism>
<dbReference type="EMBL" id="BNJJ01000009">
    <property type="protein sequence ID" value="GHO85589.1"/>
    <property type="molecule type" value="Genomic_DNA"/>
</dbReference>
<keyword evidence="1" id="KW-0812">Transmembrane</keyword>
<evidence type="ECO:0000256" key="1">
    <source>
        <dbReference type="SAM" id="Phobius"/>
    </source>
</evidence>
<accession>A0ABQ3VHC5</accession>
<comment type="caution">
    <text evidence="2">The sequence shown here is derived from an EMBL/GenBank/DDBJ whole genome shotgun (WGS) entry which is preliminary data.</text>
</comment>
<keyword evidence="1" id="KW-1133">Transmembrane helix</keyword>
<reference evidence="2 3" key="1">
    <citation type="journal article" date="2021" name="Int. J. Syst. Evol. Microbiol.">
        <title>Reticulibacter mediterranei gen. nov., sp. nov., within the new family Reticulibacteraceae fam. nov., and Ktedonospora formicarum gen. nov., sp. nov., Ktedonobacter robiniae sp. nov., Dictyobacter formicarum sp. nov. and Dictyobacter arantiisoli sp. nov., belonging to the class Ktedonobacteria.</title>
        <authorList>
            <person name="Yabe S."/>
            <person name="Zheng Y."/>
            <person name="Wang C.M."/>
            <person name="Sakai Y."/>
            <person name="Abe K."/>
            <person name="Yokota A."/>
            <person name="Donadio S."/>
            <person name="Cavaletti L."/>
            <person name="Monciardini P."/>
        </authorList>
    </citation>
    <scope>NUCLEOTIDE SEQUENCE [LARGE SCALE GENOMIC DNA]</scope>
    <source>
        <strain evidence="2 3">SOSP1-9</strain>
    </source>
</reference>
<proteinExistence type="predicted"/>